<evidence type="ECO:0000313" key="1">
    <source>
        <dbReference type="EnsemblMetazoa" id="RPRC002419-PA"/>
    </source>
</evidence>
<organism evidence="1 2">
    <name type="scientific">Rhodnius prolixus</name>
    <name type="common">Triatomid bug</name>
    <dbReference type="NCBI Taxonomy" id="13249"/>
    <lineage>
        <taxon>Eukaryota</taxon>
        <taxon>Metazoa</taxon>
        <taxon>Ecdysozoa</taxon>
        <taxon>Arthropoda</taxon>
        <taxon>Hexapoda</taxon>
        <taxon>Insecta</taxon>
        <taxon>Pterygota</taxon>
        <taxon>Neoptera</taxon>
        <taxon>Paraneoptera</taxon>
        <taxon>Hemiptera</taxon>
        <taxon>Heteroptera</taxon>
        <taxon>Panheteroptera</taxon>
        <taxon>Cimicomorpha</taxon>
        <taxon>Reduviidae</taxon>
        <taxon>Triatominae</taxon>
        <taxon>Rhodnius</taxon>
    </lineage>
</organism>
<reference evidence="1" key="1">
    <citation type="submission" date="2015-05" db="UniProtKB">
        <authorList>
            <consortium name="EnsemblMetazoa"/>
        </authorList>
    </citation>
    <scope>IDENTIFICATION</scope>
</reference>
<dbReference type="HOGENOM" id="CLU_1857754_0_0_1"/>
<dbReference type="VEuPathDB" id="VectorBase:RPRC002419"/>
<keyword evidence="2" id="KW-1185">Reference proteome</keyword>
<dbReference type="InParanoid" id="T1HEE7"/>
<protein>
    <submittedName>
        <fullName evidence="1">Uncharacterized protein</fullName>
    </submittedName>
</protein>
<name>T1HEE7_RHOPR</name>
<dbReference type="EMBL" id="ACPB03010226">
    <property type="status" value="NOT_ANNOTATED_CDS"/>
    <property type="molecule type" value="Genomic_DNA"/>
</dbReference>
<dbReference type="AlphaFoldDB" id="T1HEE7"/>
<dbReference type="Proteomes" id="UP000015103">
    <property type="component" value="Unassembled WGS sequence"/>
</dbReference>
<dbReference type="EnsemblMetazoa" id="RPRC002419-RA">
    <property type="protein sequence ID" value="RPRC002419-PA"/>
    <property type="gene ID" value="RPRC002419"/>
</dbReference>
<evidence type="ECO:0000313" key="2">
    <source>
        <dbReference type="Proteomes" id="UP000015103"/>
    </source>
</evidence>
<accession>T1HEE7</accession>
<dbReference type="EMBL" id="ACPB03010225">
    <property type="status" value="NOT_ANNOTATED_CDS"/>
    <property type="molecule type" value="Genomic_DNA"/>
</dbReference>
<sequence length="138" mass="16532">MSTGTDWTREMTKGNQMENSFNWLLRRRNYKVDDDNDAGHLRNNDHLIMKDYQRRQSVVKRIKILEQCWQNVYDITNNHLPIIKNKMQLMNDVMHALLVGKSYCTCNNCKTIRYSTKDLGNVKTYIYSQMRKKLDKVH</sequence>
<proteinExistence type="predicted"/>